<protein>
    <recommendedName>
        <fullName evidence="4">Invasion gene expression up-regulator, SirB</fullName>
    </recommendedName>
</protein>
<dbReference type="PANTHER" id="PTHR39594:SF1">
    <property type="entry name" value="PROTEIN YCHQ"/>
    <property type="match status" value="1"/>
</dbReference>
<gene>
    <name evidence="2" type="ORF">QV01_05370</name>
</gene>
<name>A0A1A7NRG5_9PAST</name>
<feature type="transmembrane region" description="Helical" evidence="1">
    <location>
        <begin position="6"/>
        <end position="25"/>
    </location>
</feature>
<sequence>MIIVIYVHLFAAWASLILFVIRGGLQWQGKSWRQYKLLRILPHIADTALLVSGLTFLLVFNFSLVDWLLIKIAALVLYIIFAAKAFKREHPQNKLLPLAFICFIVAMWLGYSNSF</sequence>
<dbReference type="PIRSF" id="PIRSF005610">
    <property type="entry name" value="SirB"/>
    <property type="match status" value="1"/>
</dbReference>
<evidence type="ECO:0000256" key="1">
    <source>
        <dbReference type="SAM" id="Phobius"/>
    </source>
</evidence>
<dbReference type="EMBL" id="JTJM01000022">
    <property type="protein sequence ID" value="OBW92200.1"/>
    <property type="molecule type" value="Genomic_DNA"/>
</dbReference>
<feature type="transmembrane region" description="Helical" evidence="1">
    <location>
        <begin position="95"/>
        <end position="111"/>
    </location>
</feature>
<keyword evidence="3" id="KW-1185">Reference proteome</keyword>
<keyword evidence="1" id="KW-0812">Transmembrane</keyword>
<keyword evidence="1" id="KW-1133">Transmembrane helix</keyword>
<feature type="transmembrane region" description="Helical" evidence="1">
    <location>
        <begin position="64"/>
        <end position="83"/>
    </location>
</feature>
<reference evidence="2 3" key="1">
    <citation type="submission" date="2014-11" db="EMBL/GenBank/DDBJ databases">
        <title>Pan-genome of Gallibacterium spp.</title>
        <authorList>
            <person name="Kudirkiene E."/>
            <person name="Bojesen A.M."/>
        </authorList>
    </citation>
    <scope>NUCLEOTIDE SEQUENCE [LARGE SCALE GENOMIC DNA]</scope>
    <source>
        <strain evidence="2 3">F151</strain>
    </source>
</reference>
<dbReference type="AlphaFoldDB" id="A0A1A7NRG5"/>
<dbReference type="RefSeq" id="WP_065239219.1">
    <property type="nucleotide sequence ID" value="NZ_JTJM01000022.1"/>
</dbReference>
<dbReference type="PANTHER" id="PTHR39594">
    <property type="entry name" value="PROTEIN YCHQ"/>
    <property type="match status" value="1"/>
</dbReference>
<dbReference type="PATRIC" id="fig|505345.7.peg.1068"/>
<dbReference type="OrthoDB" id="5588650at2"/>
<dbReference type="InterPro" id="IPR007360">
    <property type="entry name" value="SirB"/>
</dbReference>
<comment type="caution">
    <text evidence="2">The sequence shown here is derived from an EMBL/GenBank/DDBJ whole genome shotgun (WGS) entry which is preliminary data.</text>
</comment>
<dbReference type="GO" id="GO:0005886">
    <property type="term" value="C:plasma membrane"/>
    <property type="evidence" value="ECO:0007669"/>
    <property type="project" value="TreeGrafter"/>
</dbReference>
<feature type="transmembrane region" description="Helical" evidence="1">
    <location>
        <begin position="37"/>
        <end position="58"/>
    </location>
</feature>
<dbReference type="Proteomes" id="UP000243558">
    <property type="component" value="Unassembled WGS sequence"/>
</dbReference>
<evidence type="ECO:0000313" key="2">
    <source>
        <dbReference type="EMBL" id="OBW92200.1"/>
    </source>
</evidence>
<evidence type="ECO:0008006" key="4">
    <source>
        <dbReference type="Google" id="ProtNLM"/>
    </source>
</evidence>
<organism evidence="2 3">
    <name type="scientific">Gallibacterium genomosp. 3</name>
    <dbReference type="NCBI Taxonomy" id="505345"/>
    <lineage>
        <taxon>Bacteria</taxon>
        <taxon>Pseudomonadati</taxon>
        <taxon>Pseudomonadota</taxon>
        <taxon>Gammaproteobacteria</taxon>
        <taxon>Pasteurellales</taxon>
        <taxon>Pasteurellaceae</taxon>
        <taxon>Gallibacterium</taxon>
    </lineage>
</organism>
<keyword evidence="1" id="KW-0472">Membrane</keyword>
<accession>A0A1A7NRG5</accession>
<proteinExistence type="predicted"/>
<dbReference type="Pfam" id="PF04247">
    <property type="entry name" value="SirB"/>
    <property type="match status" value="1"/>
</dbReference>
<evidence type="ECO:0000313" key="3">
    <source>
        <dbReference type="Proteomes" id="UP000243558"/>
    </source>
</evidence>